<evidence type="ECO:0000313" key="2">
    <source>
        <dbReference type="Proteomes" id="UP000215377"/>
    </source>
</evidence>
<accession>A0A225NGY6</accession>
<dbReference type="Proteomes" id="UP000215377">
    <property type="component" value="Unassembled WGS sequence"/>
</dbReference>
<evidence type="ECO:0000313" key="1">
    <source>
        <dbReference type="EMBL" id="OWU66391.1"/>
    </source>
</evidence>
<reference evidence="1 2" key="1">
    <citation type="submission" date="2013-04" db="EMBL/GenBank/DDBJ databases">
        <title>Oceanicola sp. 22II1-22F33 Genome Sequencing.</title>
        <authorList>
            <person name="Lai Q."/>
            <person name="Li G."/>
            <person name="Shao Z."/>
        </authorList>
    </citation>
    <scope>NUCLEOTIDE SEQUENCE [LARGE SCALE GENOMIC DNA]</scope>
    <source>
        <strain evidence="1 2">22II1-22F33</strain>
    </source>
</reference>
<protein>
    <submittedName>
        <fullName evidence="1">Uncharacterized protein</fullName>
    </submittedName>
</protein>
<gene>
    <name evidence="1" type="ORF">ATO3_28085</name>
</gene>
<sequence>MNLLRIAPILLNMIIYPFSRGRDVCGLSRVSPIRVQPIANRNKDDPITIIQGRFVGVIAFITNRPCATMHKHQDWQQPLVLVGWNIQIQLLSRVIAVSNIIIA</sequence>
<organism evidence="1 2">
    <name type="scientific">Marinibacterium profundimaris</name>
    <dbReference type="NCBI Taxonomy" id="1679460"/>
    <lineage>
        <taxon>Bacteria</taxon>
        <taxon>Pseudomonadati</taxon>
        <taxon>Pseudomonadota</taxon>
        <taxon>Alphaproteobacteria</taxon>
        <taxon>Rhodobacterales</taxon>
        <taxon>Paracoccaceae</taxon>
        <taxon>Marinibacterium</taxon>
    </lineage>
</organism>
<dbReference type="AlphaFoldDB" id="A0A225NGY6"/>
<keyword evidence="2" id="KW-1185">Reference proteome</keyword>
<comment type="caution">
    <text evidence="1">The sequence shown here is derived from an EMBL/GenBank/DDBJ whole genome shotgun (WGS) entry which is preliminary data.</text>
</comment>
<name>A0A225NGY6_9RHOB</name>
<proteinExistence type="predicted"/>
<dbReference type="EMBL" id="AQQR01000052">
    <property type="protein sequence ID" value="OWU66391.1"/>
    <property type="molecule type" value="Genomic_DNA"/>
</dbReference>